<sequence length="278" mass="31360">MPSCAFTPAAFGLAPKGKPFDPSLSYITSPFFSARVLGFIRLTLGIYALVTIVVDLVLSKTVDNDANQWFSYFTHLSYIGLCAYFFASGVQSFVYGRYGTYPLRHWPTFLQFLHIWLYTTVATFSFIVTVVFWVLLSGPSTFQSPFYSWANISMHAMNSGHALFEILLTNAPLPPWLYMPLCVLLLAGYLGIAYITYANQHFYTYAFLDPKKEGPRLAAYIVGIAVGECIVYAIVYGIIFLRLKLTRKYSSLPASANDNSEEYKESLSEWQQMSRPSV</sequence>
<keyword evidence="3" id="KW-1185">Reference proteome</keyword>
<dbReference type="OrthoDB" id="419711at2759"/>
<reference evidence="2 3" key="1">
    <citation type="submission" date="2014-04" db="EMBL/GenBank/DDBJ databases">
        <title>Evolutionary Origins and Diversification of the Mycorrhizal Mutualists.</title>
        <authorList>
            <consortium name="DOE Joint Genome Institute"/>
            <consortium name="Mycorrhizal Genomics Consortium"/>
            <person name="Kohler A."/>
            <person name="Kuo A."/>
            <person name="Nagy L.G."/>
            <person name="Floudas D."/>
            <person name="Copeland A."/>
            <person name="Barry K.W."/>
            <person name="Cichocki N."/>
            <person name="Veneault-Fourrey C."/>
            <person name="LaButti K."/>
            <person name="Lindquist E.A."/>
            <person name="Lipzen A."/>
            <person name="Lundell T."/>
            <person name="Morin E."/>
            <person name="Murat C."/>
            <person name="Riley R."/>
            <person name="Ohm R."/>
            <person name="Sun H."/>
            <person name="Tunlid A."/>
            <person name="Henrissat B."/>
            <person name="Grigoriev I.V."/>
            <person name="Hibbett D.S."/>
            <person name="Martin F."/>
        </authorList>
    </citation>
    <scope>NUCLEOTIDE SEQUENCE [LARGE SCALE GENOMIC DNA]</scope>
    <source>
        <strain evidence="2 3">Koide BX008</strain>
    </source>
</reference>
<keyword evidence="1" id="KW-1133">Transmembrane helix</keyword>
<feature type="transmembrane region" description="Helical" evidence="1">
    <location>
        <begin position="217"/>
        <end position="241"/>
    </location>
</feature>
<organism evidence="2 3">
    <name type="scientific">Amanita muscaria (strain Koide BX008)</name>
    <dbReference type="NCBI Taxonomy" id="946122"/>
    <lineage>
        <taxon>Eukaryota</taxon>
        <taxon>Fungi</taxon>
        <taxon>Dikarya</taxon>
        <taxon>Basidiomycota</taxon>
        <taxon>Agaricomycotina</taxon>
        <taxon>Agaricomycetes</taxon>
        <taxon>Agaricomycetidae</taxon>
        <taxon>Agaricales</taxon>
        <taxon>Pluteineae</taxon>
        <taxon>Amanitaceae</taxon>
        <taxon>Amanita</taxon>
    </lineage>
</organism>
<evidence type="ECO:0000256" key="1">
    <source>
        <dbReference type="SAM" id="Phobius"/>
    </source>
</evidence>
<dbReference type="EMBL" id="KN818354">
    <property type="protein sequence ID" value="KIL57891.1"/>
    <property type="molecule type" value="Genomic_DNA"/>
</dbReference>
<accession>A0A0C2WME8</accession>
<keyword evidence="1" id="KW-0812">Transmembrane</keyword>
<dbReference type="PANTHER" id="PTHR12242:SF1">
    <property type="entry name" value="MYND-TYPE DOMAIN-CONTAINING PROTEIN"/>
    <property type="match status" value="1"/>
</dbReference>
<proteinExistence type="predicted"/>
<dbReference type="HOGENOM" id="CLU_062880_0_0_1"/>
<gene>
    <name evidence="2" type="ORF">M378DRAFT_171185</name>
</gene>
<feature type="transmembrane region" description="Helical" evidence="1">
    <location>
        <begin position="115"/>
        <end position="136"/>
    </location>
</feature>
<protein>
    <submittedName>
        <fullName evidence="2">Uncharacterized protein</fullName>
    </submittedName>
</protein>
<dbReference type="AlphaFoldDB" id="A0A0C2WME8"/>
<feature type="transmembrane region" description="Helical" evidence="1">
    <location>
        <begin position="35"/>
        <end position="58"/>
    </location>
</feature>
<dbReference type="STRING" id="946122.A0A0C2WME8"/>
<dbReference type="PANTHER" id="PTHR12242">
    <property type="entry name" value="OS02G0130600 PROTEIN-RELATED"/>
    <property type="match status" value="1"/>
</dbReference>
<feature type="transmembrane region" description="Helical" evidence="1">
    <location>
        <begin position="176"/>
        <end position="197"/>
    </location>
</feature>
<feature type="transmembrane region" description="Helical" evidence="1">
    <location>
        <begin position="70"/>
        <end position="95"/>
    </location>
</feature>
<evidence type="ECO:0000313" key="3">
    <source>
        <dbReference type="Proteomes" id="UP000054549"/>
    </source>
</evidence>
<keyword evidence="1" id="KW-0472">Membrane</keyword>
<dbReference type="GO" id="GO:0016020">
    <property type="term" value="C:membrane"/>
    <property type="evidence" value="ECO:0007669"/>
    <property type="project" value="TreeGrafter"/>
</dbReference>
<dbReference type="Proteomes" id="UP000054549">
    <property type="component" value="Unassembled WGS sequence"/>
</dbReference>
<evidence type="ECO:0000313" key="2">
    <source>
        <dbReference type="EMBL" id="KIL57891.1"/>
    </source>
</evidence>
<dbReference type="InParanoid" id="A0A0C2WME8"/>
<name>A0A0C2WME8_AMAMK</name>